<dbReference type="InterPro" id="IPR000436">
    <property type="entry name" value="Sushi_SCR_CCP_dom"/>
</dbReference>
<evidence type="ECO:0000259" key="7">
    <source>
        <dbReference type="PROSITE" id="PS50923"/>
    </source>
</evidence>
<feature type="domain" description="Sushi" evidence="7">
    <location>
        <begin position="87"/>
        <end position="145"/>
    </location>
</feature>
<organism evidence="8 9">
    <name type="scientific">Dipodomys ordii</name>
    <name type="common">Ord's kangaroo rat</name>
    <dbReference type="NCBI Taxonomy" id="10020"/>
    <lineage>
        <taxon>Eukaryota</taxon>
        <taxon>Metazoa</taxon>
        <taxon>Chordata</taxon>
        <taxon>Craniata</taxon>
        <taxon>Vertebrata</taxon>
        <taxon>Euteleostomi</taxon>
        <taxon>Mammalia</taxon>
        <taxon>Eutheria</taxon>
        <taxon>Euarchontoglires</taxon>
        <taxon>Glires</taxon>
        <taxon>Rodentia</taxon>
        <taxon>Castorimorpha</taxon>
        <taxon>Heteromyidae</taxon>
        <taxon>Dipodomyinae</taxon>
        <taxon>Dipodomys</taxon>
    </lineage>
</organism>
<proteinExistence type="predicted"/>
<dbReference type="GeneID" id="105986442"/>
<evidence type="ECO:0000256" key="3">
    <source>
        <dbReference type="ARBA" id="ARBA00022737"/>
    </source>
</evidence>
<evidence type="ECO:0000313" key="9">
    <source>
        <dbReference type="RefSeq" id="XP_012872798.1"/>
    </source>
</evidence>
<feature type="domain" description="Sushi" evidence="7">
    <location>
        <begin position="29"/>
        <end position="86"/>
    </location>
</feature>
<feature type="signal peptide" evidence="6">
    <location>
        <begin position="1"/>
        <end position="28"/>
    </location>
</feature>
<dbReference type="Proteomes" id="UP000081671">
    <property type="component" value="Unplaced"/>
</dbReference>
<dbReference type="PANTHER" id="PTHR45656:SF4">
    <property type="entry name" value="PROTEIN CBR-CLEC-78"/>
    <property type="match status" value="1"/>
</dbReference>
<dbReference type="Gene3D" id="1.20.5.3730">
    <property type="match status" value="1"/>
</dbReference>
<dbReference type="OrthoDB" id="8961654at2759"/>
<dbReference type="InterPro" id="IPR051277">
    <property type="entry name" value="SEZ6_CSMD_C4BPB_Regulators"/>
</dbReference>
<dbReference type="PANTHER" id="PTHR45656">
    <property type="entry name" value="PROTEIN CBR-CLEC-78"/>
    <property type="match status" value="1"/>
</dbReference>
<feature type="chain" id="PRO_5010269995" evidence="6">
    <location>
        <begin position="29"/>
        <end position="196"/>
    </location>
</feature>
<dbReference type="PROSITE" id="PS51257">
    <property type="entry name" value="PROKAR_LIPOPROTEIN"/>
    <property type="match status" value="1"/>
</dbReference>
<dbReference type="Pfam" id="PF18453">
    <property type="entry name" value="C4bp_oligo"/>
    <property type="match status" value="1"/>
</dbReference>
<dbReference type="InParanoid" id="A0A1S3F810"/>
<dbReference type="CDD" id="cd00033">
    <property type="entry name" value="CCP"/>
    <property type="match status" value="2"/>
</dbReference>
<dbReference type="RefSeq" id="XP_012872798.1">
    <property type="nucleotide sequence ID" value="XM_013017344.1"/>
</dbReference>
<dbReference type="FunFam" id="2.10.70.10:FF:000014">
    <property type="entry name" value="Membrane cofactor protein"/>
    <property type="match status" value="1"/>
</dbReference>
<keyword evidence="8" id="KW-1185">Reference proteome</keyword>
<dbReference type="PROSITE" id="PS50923">
    <property type="entry name" value="SUSHI"/>
    <property type="match status" value="2"/>
</dbReference>
<dbReference type="InterPro" id="IPR035976">
    <property type="entry name" value="Sushi/SCR/CCP_sf"/>
</dbReference>
<keyword evidence="2 6" id="KW-0732">Signal</keyword>
<dbReference type="KEGG" id="dord:105986442"/>
<sequence>MRLIMPGSSSASLCLLGVLSSLLGPASLLGCSSPPKIEHGHYKDISELLSITTVVQYECKEGYVLVGAATMSCRFSYWSSPAPQCKALCAKPKILNGKLSVEKDQYVNPETITVLCDPGYRMVGSQKISCSENKSWNPPVPKCEQEIPEDRDVVLAGRKFLQCLPTPRDSKMALELHKLSLQIEKLKQDRDKEKLT</sequence>
<dbReference type="AlphaFoldDB" id="A0A1S3F810"/>
<keyword evidence="3" id="KW-0677">Repeat</keyword>
<keyword evidence="4 5" id="KW-1015">Disulfide bond</keyword>
<dbReference type="SUPFAM" id="SSF57535">
    <property type="entry name" value="Complement control module/SCR domain"/>
    <property type="match status" value="2"/>
</dbReference>
<dbReference type="SMART" id="SM00032">
    <property type="entry name" value="CCP"/>
    <property type="match status" value="2"/>
</dbReference>
<reference evidence="9" key="1">
    <citation type="submission" date="2025-08" db="UniProtKB">
        <authorList>
            <consortium name="RefSeq"/>
        </authorList>
    </citation>
    <scope>IDENTIFICATION</scope>
    <source>
        <tissue evidence="9">Kidney</tissue>
    </source>
</reference>
<evidence type="ECO:0000256" key="5">
    <source>
        <dbReference type="PROSITE-ProRule" id="PRU00302"/>
    </source>
</evidence>
<protein>
    <submittedName>
        <fullName evidence="9">C4b-binding protein alpha chain-like</fullName>
    </submittedName>
</protein>
<comment type="caution">
    <text evidence="5">Lacks conserved residue(s) required for the propagation of feature annotation.</text>
</comment>
<keyword evidence="1 5" id="KW-0768">Sushi</keyword>
<gene>
    <name evidence="9" type="primary">LOC105986442</name>
</gene>
<dbReference type="InterPro" id="IPR040514">
    <property type="entry name" value="C4bp_oligo"/>
</dbReference>
<dbReference type="Gene3D" id="2.10.70.10">
    <property type="entry name" value="Complement Module, domain 1"/>
    <property type="match status" value="2"/>
</dbReference>
<evidence type="ECO:0000256" key="6">
    <source>
        <dbReference type="SAM" id="SignalP"/>
    </source>
</evidence>
<feature type="disulfide bond" evidence="5">
    <location>
        <begin position="116"/>
        <end position="143"/>
    </location>
</feature>
<evidence type="ECO:0000256" key="1">
    <source>
        <dbReference type="ARBA" id="ARBA00022659"/>
    </source>
</evidence>
<evidence type="ECO:0000256" key="2">
    <source>
        <dbReference type="ARBA" id="ARBA00022729"/>
    </source>
</evidence>
<accession>A0A1S3F810</accession>
<evidence type="ECO:0000256" key="4">
    <source>
        <dbReference type="ARBA" id="ARBA00023157"/>
    </source>
</evidence>
<evidence type="ECO:0000313" key="8">
    <source>
        <dbReference type="Proteomes" id="UP000081671"/>
    </source>
</evidence>
<dbReference type="Pfam" id="PF00084">
    <property type="entry name" value="Sushi"/>
    <property type="match status" value="2"/>
</dbReference>
<name>A0A1S3F810_DIPOR</name>